<protein>
    <recommendedName>
        <fullName evidence="5">DUF3578 domain-containing protein</fullName>
    </recommendedName>
</protein>
<dbReference type="Pfam" id="PF07728">
    <property type="entry name" value="AAA_5"/>
    <property type="match status" value="1"/>
</dbReference>
<dbReference type="SUPFAM" id="SSF52540">
    <property type="entry name" value="P-loop containing nucleoside triphosphate hydrolases"/>
    <property type="match status" value="1"/>
</dbReference>
<gene>
    <name evidence="3" type="ORF">CKO13_00850</name>
</gene>
<evidence type="ECO:0000259" key="1">
    <source>
        <dbReference type="Pfam" id="PF07728"/>
    </source>
</evidence>
<dbReference type="InterPro" id="IPR027417">
    <property type="entry name" value="P-loop_NTPase"/>
</dbReference>
<feature type="domain" description="Type IV methyl-directed restriction enzyme EcoKMcrB subunit DNA-binding" evidence="2">
    <location>
        <begin position="18"/>
        <end position="202"/>
    </location>
</feature>
<dbReference type="Gene3D" id="3.40.50.300">
    <property type="entry name" value="P-loop containing nucleotide triphosphate hydrolases"/>
    <property type="match status" value="1"/>
</dbReference>
<comment type="caution">
    <text evidence="3">The sequence shown here is derived from an EMBL/GenBank/DDBJ whole genome shotgun (WGS) entry which is preliminary data.</text>
</comment>
<name>A0ABS1E307_9GAMM</name>
<proteinExistence type="predicted"/>
<evidence type="ECO:0008006" key="5">
    <source>
        <dbReference type="Google" id="ProtNLM"/>
    </source>
</evidence>
<feature type="domain" description="ATPase dynein-related AAA" evidence="1">
    <location>
        <begin position="274"/>
        <end position="383"/>
    </location>
</feature>
<dbReference type="Gene3D" id="3.30.920.90">
    <property type="match status" value="1"/>
</dbReference>
<accession>A0ABS1E307</accession>
<dbReference type="EMBL" id="NRSH01000004">
    <property type="protein sequence ID" value="MBK1725597.1"/>
    <property type="molecule type" value="Genomic_DNA"/>
</dbReference>
<evidence type="ECO:0000313" key="4">
    <source>
        <dbReference type="Proteomes" id="UP000738126"/>
    </source>
</evidence>
<dbReference type="InterPro" id="IPR011704">
    <property type="entry name" value="ATPase_dyneun-rel_AAA"/>
</dbReference>
<sequence length="621" mass="69369">MATMPNSSASLQELFATILARYADARRASQPFGKEHTLWQTFEQLQQLLETHPVIQRHPSLRVTWSVGRGNWARVPWLTFLDERETNTTQHGVYVVYLFREDMTGVYLTFNQGVTDLQRQHGTPEARSVLRSRAKQLAGLLPASASGFRTEGAIDLRTRGNLGRAYEHSTIAYRLYEVGELPEDDTLFADLEALLEAYEVYIHSDLRRTIVGDPAAIHSSSGDTALEAEPPPSSTFELATGFQELRDKIQAEGYVYPDWQLAQYVTALRTKPFVILAGITGTGKSKLPSLVAEHTGGSAELIPVRPDWTDSADVLGYTDLQGTFRPGALLELAHRAMGADDVHEVAILDEMNLARVEHYFAEVLSRIEDRRPAAGGGYASTPLLQGTLPAGDAEWQQVHLPSNLALVGTVNMDESAHGFSRKVLDRAFTLELSEVALERWAPQSRDEAPRPQPWPVSAWQPRAARLAELDGLTPAERDRIQEAIDELVALNRILTQAQLQVGYRTRDEVALFVLHAEVLRSFFRTETDEPIDPLDLALQMKILPRIVGGSTSVQRVLLGILGWAYRGTEWTEEDEAQDLLDHWAQTGRPSRVPDARYPGLAARTCLMWDRLLAEGFTSYWL</sequence>
<dbReference type="Pfam" id="PF12102">
    <property type="entry name" value="MrcB_N"/>
    <property type="match status" value="1"/>
</dbReference>
<evidence type="ECO:0000259" key="2">
    <source>
        <dbReference type="Pfam" id="PF12102"/>
    </source>
</evidence>
<dbReference type="InterPro" id="IPR021961">
    <property type="entry name" value="McrB_DNA-bd"/>
</dbReference>
<reference evidence="3 4" key="1">
    <citation type="journal article" date="2020" name="Microorganisms">
        <title>Osmotic Adaptation and Compatible Solute Biosynthesis of Phototrophic Bacteria as Revealed from Genome Analyses.</title>
        <authorList>
            <person name="Imhoff J.F."/>
            <person name="Rahn T."/>
            <person name="Kunzel S."/>
            <person name="Keller A."/>
            <person name="Neulinger S.C."/>
        </authorList>
    </citation>
    <scope>NUCLEOTIDE SEQUENCE [LARGE SCALE GENOMIC DNA]</scope>
    <source>
        <strain evidence="3 4">DSM 15116</strain>
    </source>
</reference>
<dbReference type="Proteomes" id="UP000738126">
    <property type="component" value="Unassembled WGS sequence"/>
</dbReference>
<evidence type="ECO:0000313" key="3">
    <source>
        <dbReference type="EMBL" id="MBK1725597.1"/>
    </source>
</evidence>
<organism evidence="3 4">
    <name type="scientific">Halorhodospira neutriphila</name>
    <dbReference type="NCBI Taxonomy" id="168379"/>
    <lineage>
        <taxon>Bacteria</taxon>
        <taxon>Pseudomonadati</taxon>
        <taxon>Pseudomonadota</taxon>
        <taxon>Gammaproteobacteria</taxon>
        <taxon>Chromatiales</taxon>
        <taxon>Ectothiorhodospiraceae</taxon>
        <taxon>Halorhodospira</taxon>
    </lineage>
</organism>
<keyword evidence="4" id="KW-1185">Reference proteome</keyword>